<sequence length="204" mass="22829">MPTDPDPNFQTRPNLEPPFSPNASPKPTKPDPLSKPQLQNHLKSSHFAGARINRARELNNGGSRELRSPRGPRPKSPRDKPIIDYIVNVLADDDFDFGLDGDGAFDAIGELLVDSGCVIDFSECRSVCNKLSEKFGRHGLVKPKLAVRSLTTPLRMFDGMDEEAPKKKEEVFDGPLLSERDRAKLERRKRKDDRQREASPLSSV</sequence>
<accession>A0A5P1EDV7</accession>
<gene>
    <name evidence="3" type="ORF">A4U43_C07F21930</name>
</gene>
<evidence type="ECO:0000259" key="2">
    <source>
        <dbReference type="Pfam" id="PF26051"/>
    </source>
</evidence>
<evidence type="ECO:0000256" key="1">
    <source>
        <dbReference type="SAM" id="MobiDB-lite"/>
    </source>
</evidence>
<evidence type="ECO:0000313" key="3">
    <source>
        <dbReference type="EMBL" id="ONK64085.1"/>
    </source>
</evidence>
<dbReference type="EMBL" id="CM007387">
    <property type="protein sequence ID" value="ONK64085.1"/>
    <property type="molecule type" value="Genomic_DNA"/>
</dbReference>
<dbReference type="Gramene" id="ONK64085">
    <property type="protein sequence ID" value="ONK64085"/>
    <property type="gene ID" value="A4U43_C07F21930"/>
</dbReference>
<evidence type="ECO:0000313" key="4">
    <source>
        <dbReference type="Proteomes" id="UP000243459"/>
    </source>
</evidence>
<reference evidence="4" key="1">
    <citation type="journal article" date="2017" name="Nat. Commun.">
        <title>The asparagus genome sheds light on the origin and evolution of a young Y chromosome.</title>
        <authorList>
            <person name="Harkess A."/>
            <person name="Zhou J."/>
            <person name="Xu C."/>
            <person name="Bowers J.E."/>
            <person name="Van der Hulst R."/>
            <person name="Ayyampalayam S."/>
            <person name="Mercati F."/>
            <person name="Riccardi P."/>
            <person name="McKain M.R."/>
            <person name="Kakrana A."/>
            <person name="Tang H."/>
            <person name="Ray J."/>
            <person name="Groenendijk J."/>
            <person name="Arikit S."/>
            <person name="Mathioni S.M."/>
            <person name="Nakano M."/>
            <person name="Shan H."/>
            <person name="Telgmann-Rauber A."/>
            <person name="Kanno A."/>
            <person name="Yue Z."/>
            <person name="Chen H."/>
            <person name="Li W."/>
            <person name="Chen Y."/>
            <person name="Xu X."/>
            <person name="Zhang Y."/>
            <person name="Luo S."/>
            <person name="Chen H."/>
            <person name="Gao J."/>
            <person name="Mao Z."/>
            <person name="Pires J.C."/>
            <person name="Luo M."/>
            <person name="Kudrna D."/>
            <person name="Wing R.A."/>
            <person name="Meyers B.C."/>
            <person name="Yi K."/>
            <person name="Kong H."/>
            <person name="Lavrijsen P."/>
            <person name="Sunseri F."/>
            <person name="Falavigna A."/>
            <person name="Ye Y."/>
            <person name="Leebens-Mack J.H."/>
            <person name="Chen G."/>
        </authorList>
    </citation>
    <scope>NUCLEOTIDE SEQUENCE [LARGE SCALE GENOMIC DNA]</scope>
    <source>
        <strain evidence="4">cv. DH0086</strain>
    </source>
</reference>
<name>A0A5P1EDV7_ASPOF</name>
<proteinExistence type="predicted"/>
<feature type="domain" description="ABCF3 PWI-like helical bundle" evidence="2">
    <location>
        <begin position="79"/>
        <end position="136"/>
    </location>
</feature>
<feature type="region of interest" description="Disordered" evidence="1">
    <location>
        <begin position="158"/>
        <end position="204"/>
    </location>
</feature>
<dbReference type="AlphaFoldDB" id="A0A5P1EDV7"/>
<feature type="region of interest" description="Disordered" evidence="1">
    <location>
        <begin position="1"/>
        <end position="80"/>
    </location>
</feature>
<protein>
    <recommendedName>
        <fullName evidence="2">ABCF3 PWI-like helical bundle domain-containing protein</fullName>
    </recommendedName>
</protein>
<keyword evidence="4" id="KW-1185">Reference proteome</keyword>
<dbReference type="InterPro" id="IPR058770">
    <property type="entry name" value="PWI_ABCF3"/>
</dbReference>
<organism evidence="3 4">
    <name type="scientific">Asparagus officinalis</name>
    <name type="common">Garden asparagus</name>
    <dbReference type="NCBI Taxonomy" id="4686"/>
    <lineage>
        <taxon>Eukaryota</taxon>
        <taxon>Viridiplantae</taxon>
        <taxon>Streptophyta</taxon>
        <taxon>Embryophyta</taxon>
        <taxon>Tracheophyta</taxon>
        <taxon>Spermatophyta</taxon>
        <taxon>Magnoliopsida</taxon>
        <taxon>Liliopsida</taxon>
        <taxon>Asparagales</taxon>
        <taxon>Asparagaceae</taxon>
        <taxon>Asparagoideae</taxon>
        <taxon>Asparagus</taxon>
    </lineage>
</organism>
<dbReference type="Pfam" id="PF26051">
    <property type="entry name" value="PWI_ABCF3"/>
    <property type="match status" value="1"/>
</dbReference>
<dbReference type="Proteomes" id="UP000243459">
    <property type="component" value="Chromosome 7"/>
</dbReference>